<gene>
    <name evidence="2" type="ORF">PGT21_022149</name>
</gene>
<proteinExistence type="predicted"/>
<sequence>MNYDNPPPLAFFMRASPAAAVRGATRPGSAGRDPMSQGSRRLAREFRGPAEPKLDPQPIAPHLAPG</sequence>
<name>A0A5B0LM66_PUCGR</name>
<evidence type="ECO:0000313" key="2">
    <source>
        <dbReference type="EMBL" id="KAA1065033.1"/>
    </source>
</evidence>
<dbReference type="EMBL" id="VSWC01000197">
    <property type="protein sequence ID" value="KAA1065033.1"/>
    <property type="molecule type" value="Genomic_DNA"/>
</dbReference>
<dbReference type="Proteomes" id="UP000324748">
    <property type="component" value="Unassembled WGS sequence"/>
</dbReference>
<evidence type="ECO:0000313" key="3">
    <source>
        <dbReference type="Proteomes" id="UP000324748"/>
    </source>
</evidence>
<feature type="region of interest" description="Disordered" evidence="1">
    <location>
        <begin position="21"/>
        <end position="66"/>
    </location>
</feature>
<keyword evidence="3" id="KW-1185">Reference proteome</keyword>
<accession>A0A5B0LM66</accession>
<dbReference type="AlphaFoldDB" id="A0A5B0LM66"/>
<protein>
    <submittedName>
        <fullName evidence="2">Uncharacterized protein</fullName>
    </submittedName>
</protein>
<feature type="compositionally biased region" description="Basic and acidic residues" evidence="1">
    <location>
        <begin position="42"/>
        <end position="54"/>
    </location>
</feature>
<comment type="caution">
    <text evidence="2">The sequence shown here is derived from an EMBL/GenBank/DDBJ whole genome shotgun (WGS) entry which is preliminary data.</text>
</comment>
<reference evidence="2 3" key="1">
    <citation type="submission" date="2019-05" db="EMBL/GenBank/DDBJ databases">
        <title>Emergence of the Ug99 lineage of the wheat stem rust pathogen through somatic hybridization.</title>
        <authorList>
            <person name="Li F."/>
            <person name="Upadhyaya N.M."/>
            <person name="Sperschneider J."/>
            <person name="Matny O."/>
            <person name="Nguyen-Phuc H."/>
            <person name="Mago R."/>
            <person name="Raley C."/>
            <person name="Miller M.E."/>
            <person name="Silverstein K.A.T."/>
            <person name="Henningsen E."/>
            <person name="Hirsch C.D."/>
            <person name="Visser B."/>
            <person name="Pretorius Z.A."/>
            <person name="Steffenson B.J."/>
            <person name="Schwessinger B."/>
            <person name="Dodds P.N."/>
            <person name="Figueroa M."/>
        </authorList>
    </citation>
    <scope>NUCLEOTIDE SEQUENCE [LARGE SCALE GENOMIC DNA]</scope>
    <source>
        <strain evidence="2">21-0</strain>
    </source>
</reference>
<evidence type="ECO:0000256" key="1">
    <source>
        <dbReference type="SAM" id="MobiDB-lite"/>
    </source>
</evidence>
<organism evidence="2 3">
    <name type="scientific">Puccinia graminis f. sp. tritici</name>
    <dbReference type="NCBI Taxonomy" id="56615"/>
    <lineage>
        <taxon>Eukaryota</taxon>
        <taxon>Fungi</taxon>
        <taxon>Dikarya</taxon>
        <taxon>Basidiomycota</taxon>
        <taxon>Pucciniomycotina</taxon>
        <taxon>Pucciniomycetes</taxon>
        <taxon>Pucciniales</taxon>
        <taxon>Pucciniaceae</taxon>
        <taxon>Puccinia</taxon>
    </lineage>
</organism>